<evidence type="ECO:0000256" key="9">
    <source>
        <dbReference type="ARBA" id="ARBA00023004"/>
    </source>
</evidence>
<dbReference type="GO" id="GO:0020037">
    <property type="term" value="F:heme binding"/>
    <property type="evidence" value="ECO:0007669"/>
    <property type="project" value="InterPro"/>
</dbReference>
<gene>
    <name evidence="14" type="ORF">EG328_008268</name>
</gene>
<comment type="subcellular location">
    <subcellularLocation>
        <location evidence="2">Membrane</location>
    </subcellularLocation>
</comment>
<evidence type="ECO:0008006" key="16">
    <source>
        <dbReference type="Google" id="ProtNLM"/>
    </source>
</evidence>
<feature type="transmembrane region" description="Helical" evidence="13">
    <location>
        <begin position="6"/>
        <end position="22"/>
    </location>
</feature>
<evidence type="ECO:0000256" key="11">
    <source>
        <dbReference type="ARBA" id="ARBA00023136"/>
    </source>
</evidence>
<evidence type="ECO:0000256" key="12">
    <source>
        <dbReference type="PIRSR" id="PIRSR602401-1"/>
    </source>
</evidence>
<keyword evidence="7 13" id="KW-1133">Transmembrane helix</keyword>
<evidence type="ECO:0000256" key="6">
    <source>
        <dbReference type="ARBA" id="ARBA00022723"/>
    </source>
</evidence>
<evidence type="ECO:0000256" key="13">
    <source>
        <dbReference type="SAM" id="Phobius"/>
    </source>
</evidence>
<dbReference type="AlphaFoldDB" id="A0A8H3UCY7"/>
<dbReference type="CDD" id="cd11061">
    <property type="entry name" value="CYP67-like"/>
    <property type="match status" value="1"/>
</dbReference>
<name>A0A8H3UCY7_VENIN</name>
<evidence type="ECO:0000313" key="14">
    <source>
        <dbReference type="EMBL" id="KAE9967348.1"/>
    </source>
</evidence>
<evidence type="ECO:0000256" key="8">
    <source>
        <dbReference type="ARBA" id="ARBA00023002"/>
    </source>
</evidence>
<comment type="cofactor">
    <cofactor evidence="1 12">
        <name>heme</name>
        <dbReference type="ChEBI" id="CHEBI:30413"/>
    </cofactor>
</comment>
<keyword evidence="11 13" id="KW-0472">Membrane</keyword>
<evidence type="ECO:0000256" key="5">
    <source>
        <dbReference type="ARBA" id="ARBA00022692"/>
    </source>
</evidence>
<evidence type="ECO:0000256" key="1">
    <source>
        <dbReference type="ARBA" id="ARBA00001971"/>
    </source>
</evidence>
<evidence type="ECO:0000256" key="4">
    <source>
        <dbReference type="ARBA" id="ARBA00022617"/>
    </source>
</evidence>
<keyword evidence="5 13" id="KW-0812">Transmembrane</keyword>
<dbReference type="SUPFAM" id="SSF48264">
    <property type="entry name" value="Cytochrome P450"/>
    <property type="match status" value="1"/>
</dbReference>
<evidence type="ECO:0000313" key="15">
    <source>
        <dbReference type="Proteomes" id="UP000447873"/>
    </source>
</evidence>
<keyword evidence="9 12" id="KW-0408">Iron</keyword>
<dbReference type="InterPro" id="IPR036396">
    <property type="entry name" value="Cyt_P450_sf"/>
</dbReference>
<dbReference type="PANTHER" id="PTHR24305">
    <property type="entry name" value="CYTOCHROME P450"/>
    <property type="match status" value="1"/>
</dbReference>
<dbReference type="GO" id="GO:0016020">
    <property type="term" value="C:membrane"/>
    <property type="evidence" value="ECO:0007669"/>
    <property type="project" value="UniProtKB-SubCell"/>
</dbReference>
<protein>
    <recommendedName>
        <fullName evidence="16">Cytochrome P450</fullName>
    </recommendedName>
</protein>
<comment type="similarity">
    <text evidence="3">Belongs to the cytochrome P450 family.</text>
</comment>
<evidence type="ECO:0000256" key="3">
    <source>
        <dbReference type="ARBA" id="ARBA00010617"/>
    </source>
</evidence>
<dbReference type="PANTHER" id="PTHR24305:SF112">
    <property type="entry name" value="L-ORNITHINE-N5-MONOOXYGENASE (EUROFUNG)"/>
    <property type="match status" value="1"/>
</dbReference>
<dbReference type="PRINTS" id="PR00385">
    <property type="entry name" value="P450"/>
</dbReference>
<feature type="binding site" description="axial binding residue" evidence="12">
    <location>
        <position position="454"/>
    </location>
    <ligand>
        <name>heme</name>
        <dbReference type="ChEBI" id="CHEBI:30413"/>
    </ligand>
    <ligandPart>
        <name>Fe</name>
        <dbReference type="ChEBI" id="CHEBI:18248"/>
    </ligandPart>
</feature>
<organism evidence="14 15">
    <name type="scientific">Venturia inaequalis</name>
    <name type="common">Apple scab fungus</name>
    <dbReference type="NCBI Taxonomy" id="5025"/>
    <lineage>
        <taxon>Eukaryota</taxon>
        <taxon>Fungi</taxon>
        <taxon>Dikarya</taxon>
        <taxon>Ascomycota</taxon>
        <taxon>Pezizomycotina</taxon>
        <taxon>Dothideomycetes</taxon>
        <taxon>Pleosporomycetidae</taxon>
        <taxon>Venturiales</taxon>
        <taxon>Venturiaceae</taxon>
        <taxon>Venturia</taxon>
    </lineage>
</organism>
<dbReference type="InterPro" id="IPR001128">
    <property type="entry name" value="Cyt_P450"/>
</dbReference>
<keyword evidence="8" id="KW-0560">Oxidoreductase</keyword>
<dbReference type="Gene3D" id="1.10.630.10">
    <property type="entry name" value="Cytochrome P450"/>
    <property type="match status" value="1"/>
</dbReference>
<dbReference type="Pfam" id="PF00067">
    <property type="entry name" value="p450"/>
    <property type="match status" value="1"/>
</dbReference>
<keyword evidence="4 12" id="KW-0349">Heme</keyword>
<evidence type="ECO:0000256" key="10">
    <source>
        <dbReference type="ARBA" id="ARBA00023033"/>
    </source>
</evidence>
<dbReference type="GO" id="GO:0004497">
    <property type="term" value="F:monooxygenase activity"/>
    <property type="evidence" value="ECO:0007669"/>
    <property type="project" value="UniProtKB-KW"/>
</dbReference>
<dbReference type="PRINTS" id="PR00463">
    <property type="entry name" value="EP450I"/>
</dbReference>
<dbReference type="InterPro" id="IPR050121">
    <property type="entry name" value="Cytochrome_P450_monoxygenase"/>
</dbReference>
<comment type="caution">
    <text evidence="14">The sequence shown here is derived from an EMBL/GenBank/DDBJ whole genome shotgun (WGS) entry which is preliminary data.</text>
</comment>
<dbReference type="EMBL" id="WNWS01000462">
    <property type="protein sequence ID" value="KAE9967348.1"/>
    <property type="molecule type" value="Genomic_DNA"/>
</dbReference>
<dbReference type="GO" id="GO:0005506">
    <property type="term" value="F:iron ion binding"/>
    <property type="evidence" value="ECO:0007669"/>
    <property type="project" value="InterPro"/>
</dbReference>
<sequence length="505" mass="56316">MYGVRYIQAFLSLSIASIFYLSKAQDQTLRGATTTVAALSASFLTGLYASLLIYRAFLSPLCKFPGPFGARLTNFWLSARIGTSSHALFKIQDLHKKYGPIVRIGSNDLAIADANFVQPIYGMAAKCTKSPWYDADYPLISLQTTRVKAIHNKRRQVWIHAFSDKALRGYEKRIEPFAALLLERIRSFEERPVDVAVSYSRVKFEYAKNLAFGKDFNMLSSGEEHFAVNLLNEGMQPMAMHFPPWFAQALTAIPGLATSYWKFAAYCSQQLDNRLNAKSGIFDMVTPLLAPFDGNKPTGLDLSYLQADTRLLIVAGSDTISATLVYMFYHLAQNPSIASKARDELEALCNADGSFNHREAMRNEYINGVINEALRMHPPVPSNLQRLTPPEGLKVGETFIPGDTNVLCPQYTLGRSESAYVDPERFIPERWSTRPELIKNKNAFLPFSLGPMGCIGKPLALIELRCVLAKLLISIPKPISAVPPVNGWKFAERHGISVFGFQETC</sequence>
<dbReference type="InterPro" id="IPR002401">
    <property type="entry name" value="Cyt_P450_E_grp-I"/>
</dbReference>
<evidence type="ECO:0000256" key="7">
    <source>
        <dbReference type="ARBA" id="ARBA00022989"/>
    </source>
</evidence>
<feature type="transmembrane region" description="Helical" evidence="13">
    <location>
        <begin position="34"/>
        <end position="57"/>
    </location>
</feature>
<keyword evidence="10" id="KW-0503">Monooxygenase</keyword>
<proteinExistence type="inferred from homology"/>
<accession>A0A8H3UCY7</accession>
<dbReference type="GO" id="GO:0016705">
    <property type="term" value="F:oxidoreductase activity, acting on paired donors, with incorporation or reduction of molecular oxygen"/>
    <property type="evidence" value="ECO:0007669"/>
    <property type="project" value="InterPro"/>
</dbReference>
<keyword evidence="6 12" id="KW-0479">Metal-binding</keyword>
<reference evidence="14 15" key="1">
    <citation type="submission" date="2018-12" db="EMBL/GenBank/DDBJ databases">
        <title>Venturia inaequalis Genome Resource.</title>
        <authorList>
            <person name="Lichtner F.J."/>
        </authorList>
    </citation>
    <scope>NUCLEOTIDE SEQUENCE [LARGE SCALE GENOMIC DNA]</scope>
    <source>
        <strain evidence="14 15">120213</strain>
    </source>
</reference>
<evidence type="ECO:0000256" key="2">
    <source>
        <dbReference type="ARBA" id="ARBA00004370"/>
    </source>
</evidence>
<dbReference type="Proteomes" id="UP000447873">
    <property type="component" value="Unassembled WGS sequence"/>
</dbReference>